<name>A0ABR9WKB8_9BACT</name>
<reference evidence="2" key="1">
    <citation type="submission" date="2023-07" db="EMBL/GenBank/DDBJ databases">
        <title>Dyadobacter sp. nov 'subterranea' isolated from contaminted grondwater.</title>
        <authorList>
            <person name="Szabo I."/>
            <person name="Al-Omari J."/>
            <person name="Szerdahelyi S.G."/>
            <person name="Rado J."/>
        </authorList>
    </citation>
    <scope>NUCLEOTIDE SEQUENCE [LARGE SCALE GENOMIC DNA]</scope>
    <source>
        <strain evidence="2">UP-52</strain>
    </source>
</reference>
<keyword evidence="2" id="KW-1185">Reference proteome</keyword>
<proteinExistence type="predicted"/>
<comment type="caution">
    <text evidence="1">The sequence shown here is derived from an EMBL/GenBank/DDBJ whole genome shotgun (WGS) entry which is preliminary data.</text>
</comment>
<sequence>MSEGNRFDYGKYQIKWFETNYAFAAVENQILKNTGLIEDRLKRIIDLRFLLLTIQ</sequence>
<evidence type="ECO:0000313" key="1">
    <source>
        <dbReference type="EMBL" id="MBE9465828.1"/>
    </source>
</evidence>
<gene>
    <name evidence="1" type="ORF">IEE83_28460</name>
</gene>
<dbReference type="EMBL" id="JACYGY010000002">
    <property type="protein sequence ID" value="MBE9465828.1"/>
    <property type="molecule type" value="Genomic_DNA"/>
</dbReference>
<organism evidence="1 2">
    <name type="scientific">Dyadobacter subterraneus</name>
    <dbReference type="NCBI Taxonomy" id="2773304"/>
    <lineage>
        <taxon>Bacteria</taxon>
        <taxon>Pseudomonadati</taxon>
        <taxon>Bacteroidota</taxon>
        <taxon>Cytophagia</taxon>
        <taxon>Cytophagales</taxon>
        <taxon>Spirosomataceae</taxon>
        <taxon>Dyadobacter</taxon>
    </lineage>
</organism>
<dbReference type="Proteomes" id="UP000634134">
    <property type="component" value="Unassembled WGS sequence"/>
</dbReference>
<evidence type="ECO:0000313" key="2">
    <source>
        <dbReference type="Proteomes" id="UP000634134"/>
    </source>
</evidence>
<protein>
    <submittedName>
        <fullName evidence="1">Uncharacterized protein</fullName>
    </submittedName>
</protein>
<accession>A0ABR9WKB8</accession>